<evidence type="ECO:0000313" key="7">
    <source>
        <dbReference type="Proteomes" id="UP000696294"/>
    </source>
</evidence>
<dbReference type="Pfam" id="PF00679">
    <property type="entry name" value="EFG_C"/>
    <property type="match status" value="1"/>
</dbReference>
<evidence type="ECO:0000259" key="5">
    <source>
        <dbReference type="PROSITE" id="PS51722"/>
    </source>
</evidence>
<keyword evidence="1" id="KW-0547">Nucleotide-binding</keyword>
<feature type="region of interest" description="Disordered" evidence="4">
    <location>
        <begin position="44"/>
        <end position="63"/>
    </location>
</feature>
<dbReference type="InterPro" id="IPR035647">
    <property type="entry name" value="EFG_III/V"/>
</dbReference>
<dbReference type="PROSITE" id="PS00301">
    <property type="entry name" value="G_TR_1"/>
    <property type="match status" value="1"/>
</dbReference>
<dbReference type="Proteomes" id="UP000696294">
    <property type="component" value="Unassembled WGS sequence"/>
</dbReference>
<dbReference type="PANTHER" id="PTHR43261:SF6">
    <property type="entry name" value="ELONGATION FACTOR G-LIKE PROTEIN"/>
    <property type="match status" value="1"/>
</dbReference>
<dbReference type="Pfam" id="PF03764">
    <property type="entry name" value="EFG_IV"/>
    <property type="match status" value="1"/>
</dbReference>
<reference evidence="6 7" key="1">
    <citation type="submission" date="2020-03" db="EMBL/GenBank/DDBJ databases">
        <title>WGS of actinomycetes isolated from Thailand.</title>
        <authorList>
            <person name="Thawai C."/>
        </authorList>
    </citation>
    <scope>NUCLEOTIDE SEQUENCE [LARGE SCALE GENOMIC DNA]</scope>
    <source>
        <strain evidence="6 7">FMUSA5-5</strain>
    </source>
</reference>
<protein>
    <submittedName>
        <fullName evidence="6">TetM/TetW/TetO/TetS family tetracycline resistance ribosomal protection protein</fullName>
    </submittedName>
</protein>
<dbReference type="InterPro" id="IPR000640">
    <property type="entry name" value="EFG_V-like"/>
</dbReference>
<dbReference type="EMBL" id="JAATEP010000002">
    <property type="protein sequence ID" value="NJP88585.1"/>
    <property type="molecule type" value="Genomic_DNA"/>
</dbReference>
<dbReference type="SUPFAM" id="SSF50447">
    <property type="entry name" value="Translation proteins"/>
    <property type="match status" value="1"/>
</dbReference>
<dbReference type="Gene3D" id="3.30.230.10">
    <property type="match status" value="1"/>
</dbReference>
<accession>A0ABX1ASG6</accession>
<dbReference type="Gene3D" id="3.30.70.870">
    <property type="entry name" value="Elongation Factor G (Translational Gtpase), domain 3"/>
    <property type="match status" value="1"/>
</dbReference>
<dbReference type="PRINTS" id="PR00315">
    <property type="entry name" value="ELONGATNFCT"/>
</dbReference>
<dbReference type="SUPFAM" id="SSF54211">
    <property type="entry name" value="Ribosomal protein S5 domain 2-like"/>
    <property type="match status" value="1"/>
</dbReference>
<dbReference type="InterPro" id="IPR005517">
    <property type="entry name" value="Transl_elong_EFG/EF2_IV"/>
</dbReference>
<dbReference type="SUPFAM" id="SSF54980">
    <property type="entry name" value="EF-G C-terminal domain-like"/>
    <property type="match status" value="2"/>
</dbReference>
<proteinExistence type="predicted"/>
<keyword evidence="2" id="KW-0648">Protein biosynthesis</keyword>
<evidence type="ECO:0000256" key="4">
    <source>
        <dbReference type="SAM" id="MobiDB-lite"/>
    </source>
</evidence>
<dbReference type="CDD" id="cd04168">
    <property type="entry name" value="TetM_like"/>
    <property type="match status" value="1"/>
</dbReference>
<evidence type="ECO:0000256" key="2">
    <source>
        <dbReference type="ARBA" id="ARBA00022917"/>
    </source>
</evidence>
<sequence>MCGAKRGRTGRSAWGVGWRRGWKIVGSGATPVAGWPGTIGRRSRSLGCGATSESPSTASGREFPEGSLIDHVLNIGILAHVDAGKTSLTERLLFETGVIDRLGSVDDGSTQTDTGEIERRRGITIRTAVASFVLGGLRVNLVDTPGHADFVAEVERALGVLDGAVLVLSAVEGVQPHTRVLMRTLRKLRLPTLIFVNKIDRAGAREHDLLADIRRWLWPSCVPLNTVDGIGGPRAVTRPVADPYEAAEVLAERDDELLELLVEGKVPDDATVRAVLARQCGAGVAYPVLFGSAITGQGLPELLDAVAEFFPAVPRVILEGPPVGTVFAIERAPSGEKVAYVRVRSGVLRVREPLTFHRGQGQGGGATSKPAGTRIGGGAGVNRGPGPHAYEGRLTALTVAGDPRETQALAGDIVKMWGVPEIRVGDQLGEPERAGVARHFTPPSLETVVRPRVPGQEPRLHAALLTLAEQDPLIGTRTLAGGDTSVLLYGEVQKEVIGETLAREFGVEAVFEPSRPVYFERPAGTGEAVEEMQRQGRNAFMATVGLRVEPAPRGSGVGYRLEVDLGSLPLAFHRAIEESVRLALREGPHGWPVTDVLVTLTRTGYSSPVTVAGDFRGRTPIVLARALRRAGTVVYEPCHRFEAEVPLEAFGPVTAQLAGLGGEVRDARRHGEGWVLEGEIPAAVVHEVERRLPGLSHGEGVWWSEPAGDRPLR</sequence>
<dbReference type="NCBIfam" id="TIGR00231">
    <property type="entry name" value="small_GTP"/>
    <property type="match status" value="1"/>
</dbReference>
<dbReference type="InterPro" id="IPR014721">
    <property type="entry name" value="Ribsml_uS5_D2-typ_fold_subgr"/>
</dbReference>
<dbReference type="Gene3D" id="3.40.50.300">
    <property type="entry name" value="P-loop containing nucleotide triphosphate hydrolases"/>
    <property type="match status" value="1"/>
</dbReference>
<dbReference type="InterPro" id="IPR020568">
    <property type="entry name" value="Ribosomal_Su5_D2-typ_SF"/>
</dbReference>
<organism evidence="6 7">
    <name type="scientific">Nonomuraea composti</name>
    <dbReference type="NCBI Taxonomy" id="2720023"/>
    <lineage>
        <taxon>Bacteria</taxon>
        <taxon>Bacillati</taxon>
        <taxon>Actinomycetota</taxon>
        <taxon>Actinomycetes</taxon>
        <taxon>Streptosporangiales</taxon>
        <taxon>Streptosporangiaceae</taxon>
        <taxon>Nonomuraea</taxon>
    </lineage>
</organism>
<dbReference type="PRINTS" id="PR01037">
    <property type="entry name" value="TCRTETOQM"/>
</dbReference>
<dbReference type="InterPro" id="IPR027417">
    <property type="entry name" value="P-loop_NTPase"/>
</dbReference>
<keyword evidence="3" id="KW-0342">GTP-binding</keyword>
<dbReference type="PANTHER" id="PTHR43261">
    <property type="entry name" value="TRANSLATION ELONGATION FACTOR G-RELATED"/>
    <property type="match status" value="1"/>
</dbReference>
<evidence type="ECO:0000256" key="3">
    <source>
        <dbReference type="ARBA" id="ARBA00023134"/>
    </source>
</evidence>
<dbReference type="InterPro" id="IPR005225">
    <property type="entry name" value="Small_GTP-bd"/>
</dbReference>
<dbReference type="InterPro" id="IPR000795">
    <property type="entry name" value="T_Tr_GTP-bd_dom"/>
</dbReference>
<dbReference type="InterPro" id="IPR031157">
    <property type="entry name" value="G_TR_CS"/>
</dbReference>
<dbReference type="SUPFAM" id="SSF52540">
    <property type="entry name" value="P-loop containing nucleoside triphosphate hydrolases"/>
    <property type="match status" value="1"/>
</dbReference>
<dbReference type="InterPro" id="IPR009000">
    <property type="entry name" value="Transl_B-barrel_sf"/>
</dbReference>
<dbReference type="PROSITE" id="PS51722">
    <property type="entry name" value="G_TR_2"/>
    <property type="match status" value="1"/>
</dbReference>
<dbReference type="Gene3D" id="2.40.30.10">
    <property type="entry name" value="Translation factors"/>
    <property type="match status" value="1"/>
</dbReference>
<dbReference type="SMART" id="SM00889">
    <property type="entry name" value="EFG_IV"/>
    <property type="match status" value="1"/>
</dbReference>
<evidence type="ECO:0000256" key="1">
    <source>
        <dbReference type="ARBA" id="ARBA00022741"/>
    </source>
</evidence>
<name>A0ABX1ASG6_9ACTN</name>
<feature type="domain" description="Tr-type G" evidence="5">
    <location>
        <begin position="70"/>
        <end position="315"/>
    </location>
</feature>
<keyword evidence="7" id="KW-1185">Reference proteome</keyword>
<comment type="caution">
    <text evidence="6">The sequence shown here is derived from an EMBL/GenBank/DDBJ whole genome shotgun (WGS) entry which is preliminary data.</text>
</comment>
<evidence type="ECO:0000313" key="6">
    <source>
        <dbReference type="EMBL" id="NJP88585.1"/>
    </source>
</evidence>
<gene>
    <name evidence="6" type="ORF">HCN51_03785</name>
</gene>
<dbReference type="Pfam" id="PF00009">
    <property type="entry name" value="GTP_EFTU"/>
    <property type="match status" value="1"/>
</dbReference>